<name>A0A9N8DCK7_9STRA</name>
<evidence type="ECO:0000256" key="2">
    <source>
        <dbReference type="SAM" id="Phobius"/>
    </source>
</evidence>
<feature type="region of interest" description="Disordered" evidence="1">
    <location>
        <begin position="1"/>
        <end position="264"/>
    </location>
</feature>
<dbReference type="AlphaFoldDB" id="A0A9N8DCK7"/>
<keyword evidence="2" id="KW-0812">Transmembrane</keyword>
<sequence length="512" mass="56805">MSTSAGANRDSVSHPANDGDAVLNTAGSEIHAADEQLDVELQNQLEEEESAQVETKDEGGDTDAAPLHEHSEAEVQALDEQQQQPKGEPTYSINPLPPEGEYLDMDQQKQPDQNKTHLPPEGAYPDEELQKWPDEDKTHLPPEGAYPDEEPQEQPDQNKTRLPPEGAYPDEELQKQPDENKTHLPPEGAYPDEELQKQPDEDKTHFFRPEGEYLDVELQKQPDEDEDSEKYTQEELERLRGPLTESFSEKPEDQENPRMTGPPANLKVSFDVAPPKEHILPPEEEGNVARKKPGKLRFSERLKEVSSLRPLVIYFAGEDDQPGTTDSTGKSRWTSSLGSLGSLAWVVTKERSSQLWLSGRSDATPLQYYRNKEGEEFSNQDYRRSLMASEVLALLCCLLIFAAVAVPMLVCGGMGLCRAKKSGNGNDHASNVLHTEFPTMAPTSIIPPDTTMPPIAILLNMTRDTISNTEDTHGFVTINLGTTGATLDVPGYTVPKLEDPLSPQSKAYMWSG</sequence>
<dbReference type="Proteomes" id="UP001153069">
    <property type="component" value="Unassembled WGS sequence"/>
</dbReference>
<protein>
    <submittedName>
        <fullName evidence="3">Uncharacterized protein</fullName>
    </submittedName>
</protein>
<evidence type="ECO:0000313" key="3">
    <source>
        <dbReference type="EMBL" id="CAB9498256.1"/>
    </source>
</evidence>
<dbReference type="EMBL" id="CAICTM010000034">
    <property type="protein sequence ID" value="CAB9498256.1"/>
    <property type="molecule type" value="Genomic_DNA"/>
</dbReference>
<evidence type="ECO:0000313" key="4">
    <source>
        <dbReference type="Proteomes" id="UP001153069"/>
    </source>
</evidence>
<reference evidence="3" key="1">
    <citation type="submission" date="2020-06" db="EMBL/GenBank/DDBJ databases">
        <authorList>
            <consortium name="Plant Systems Biology data submission"/>
        </authorList>
    </citation>
    <scope>NUCLEOTIDE SEQUENCE</scope>
    <source>
        <strain evidence="3">D6</strain>
    </source>
</reference>
<feature type="compositionally biased region" description="Basic and acidic residues" evidence="1">
    <location>
        <begin position="229"/>
        <end position="240"/>
    </location>
</feature>
<feature type="compositionally biased region" description="Basic and acidic residues" evidence="1">
    <location>
        <begin position="106"/>
        <end position="115"/>
    </location>
</feature>
<proteinExistence type="predicted"/>
<gene>
    <name evidence="3" type="ORF">SEMRO_34_G021890.1</name>
</gene>
<feature type="compositionally biased region" description="Basic and acidic residues" evidence="1">
    <location>
        <begin position="128"/>
        <end position="140"/>
    </location>
</feature>
<feature type="compositionally biased region" description="Basic and acidic residues" evidence="1">
    <location>
        <begin position="194"/>
        <end position="222"/>
    </location>
</feature>
<feature type="transmembrane region" description="Helical" evidence="2">
    <location>
        <begin position="391"/>
        <end position="411"/>
    </location>
</feature>
<keyword evidence="2" id="KW-1133">Transmembrane helix</keyword>
<evidence type="ECO:0000256" key="1">
    <source>
        <dbReference type="SAM" id="MobiDB-lite"/>
    </source>
</evidence>
<organism evidence="3 4">
    <name type="scientific">Seminavis robusta</name>
    <dbReference type="NCBI Taxonomy" id="568900"/>
    <lineage>
        <taxon>Eukaryota</taxon>
        <taxon>Sar</taxon>
        <taxon>Stramenopiles</taxon>
        <taxon>Ochrophyta</taxon>
        <taxon>Bacillariophyta</taxon>
        <taxon>Bacillariophyceae</taxon>
        <taxon>Bacillariophycidae</taxon>
        <taxon>Naviculales</taxon>
        <taxon>Naviculaceae</taxon>
        <taxon>Seminavis</taxon>
    </lineage>
</organism>
<keyword evidence="2" id="KW-0472">Membrane</keyword>
<feature type="compositionally biased region" description="Basic and acidic residues" evidence="1">
    <location>
        <begin position="247"/>
        <end position="256"/>
    </location>
</feature>
<feature type="compositionally biased region" description="Basic and acidic residues" evidence="1">
    <location>
        <begin position="172"/>
        <end position="184"/>
    </location>
</feature>
<comment type="caution">
    <text evidence="3">The sequence shown here is derived from an EMBL/GenBank/DDBJ whole genome shotgun (WGS) entry which is preliminary data.</text>
</comment>
<keyword evidence="4" id="KW-1185">Reference proteome</keyword>
<accession>A0A9N8DCK7</accession>